<evidence type="ECO:0000313" key="1">
    <source>
        <dbReference type="EMBL" id="KAK2653196.1"/>
    </source>
</evidence>
<dbReference type="PANTHER" id="PTHR31286">
    <property type="entry name" value="GLYCINE-RICH CELL WALL STRUCTURAL PROTEIN 1.8-LIKE"/>
    <property type="match status" value="1"/>
</dbReference>
<dbReference type="EMBL" id="JANJYI010000004">
    <property type="protein sequence ID" value="KAK2653196.1"/>
    <property type="molecule type" value="Genomic_DNA"/>
</dbReference>
<sequence length="151" mass="17366">MVILKKWHPRLNLFKDSYSKISVWVKIFNIPHEYLNKEGLSHIASAVGKPLYADSLIESTKRISFARVCIEIDDSCDHVNSFNLFMGDSSNPEHGENVEILVEYQWKPKSHSECKCFGHSITNSPKLKPLLSPSENVSAPKLRQEWRRVNN</sequence>
<evidence type="ECO:0008006" key="3">
    <source>
        <dbReference type="Google" id="ProtNLM"/>
    </source>
</evidence>
<keyword evidence="2" id="KW-1185">Reference proteome</keyword>
<organism evidence="1 2">
    <name type="scientific">Dipteronia dyeriana</name>
    <dbReference type="NCBI Taxonomy" id="168575"/>
    <lineage>
        <taxon>Eukaryota</taxon>
        <taxon>Viridiplantae</taxon>
        <taxon>Streptophyta</taxon>
        <taxon>Embryophyta</taxon>
        <taxon>Tracheophyta</taxon>
        <taxon>Spermatophyta</taxon>
        <taxon>Magnoliopsida</taxon>
        <taxon>eudicotyledons</taxon>
        <taxon>Gunneridae</taxon>
        <taxon>Pentapetalae</taxon>
        <taxon>rosids</taxon>
        <taxon>malvids</taxon>
        <taxon>Sapindales</taxon>
        <taxon>Sapindaceae</taxon>
        <taxon>Hippocastanoideae</taxon>
        <taxon>Acereae</taxon>
        <taxon>Dipteronia</taxon>
    </lineage>
</organism>
<comment type="caution">
    <text evidence="1">The sequence shown here is derived from an EMBL/GenBank/DDBJ whole genome shotgun (WGS) entry which is preliminary data.</text>
</comment>
<dbReference type="PANTHER" id="PTHR31286:SF99">
    <property type="entry name" value="DUF4283 DOMAIN-CONTAINING PROTEIN"/>
    <property type="match status" value="1"/>
</dbReference>
<dbReference type="AlphaFoldDB" id="A0AAD9X5P9"/>
<accession>A0AAD9X5P9</accession>
<gene>
    <name evidence="1" type="ORF">Ddye_013052</name>
</gene>
<evidence type="ECO:0000313" key="2">
    <source>
        <dbReference type="Proteomes" id="UP001280121"/>
    </source>
</evidence>
<name>A0AAD9X5P9_9ROSI</name>
<dbReference type="InterPro" id="IPR040256">
    <property type="entry name" value="At4g02000-like"/>
</dbReference>
<dbReference type="Proteomes" id="UP001280121">
    <property type="component" value="Unassembled WGS sequence"/>
</dbReference>
<reference evidence="1" key="1">
    <citation type="journal article" date="2023" name="Plant J.">
        <title>Genome sequences and population genomics provide insights into the demographic history, inbreeding, and mutation load of two 'living fossil' tree species of Dipteronia.</title>
        <authorList>
            <person name="Feng Y."/>
            <person name="Comes H.P."/>
            <person name="Chen J."/>
            <person name="Zhu S."/>
            <person name="Lu R."/>
            <person name="Zhang X."/>
            <person name="Li P."/>
            <person name="Qiu J."/>
            <person name="Olsen K.M."/>
            <person name="Qiu Y."/>
        </authorList>
    </citation>
    <scope>NUCLEOTIDE SEQUENCE</scope>
    <source>
        <strain evidence="1">KIB01</strain>
    </source>
</reference>
<proteinExistence type="predicted"/>
<protein>
    <recommendedName>
        <fullName evidence="3">DUF4283 domain-containing protein</fullName>
    </recommendedName>
</protein>